<dbReference type="AlphaFoldDB" id="A0A381Z235"/>
<dbReference type="PANTHER" id="PTHR30636:SF3">
    <property type="entry name" value="UPF0701 PROTEIN YICC"/>
    <property type="match status" value="1"/>
</dbReference>
<dbReference type="NCBIfam" id="TIGR00255">
    <property type="entry name" value="YicC/YloC family endoribonuclease"/>
    <property type="match status" value="1"/>
</dbReference>
<keyword evidence="3" id="KW-0255">Endonuclease</keyword>
<accession>A0A381Z235</accession>
<gene>
    <name evidence="8" type="ORF">METZ01_LOCUS136114</name>
</gene>
<sequence>MKSMTGYGRGECTARGAHITVELNTVNRKQVEVSLGLPSELGFIESELRDMVLASVSRGRVNGRVALRYSGASRAVSVAFNEGQARVYRRELGRLAKLLRIPDDFSLEALLRLPGVLETSEPTLDAKVFRTPVKRAFAQALEALQAMREKEGVNLGRDLAKRLAGLRRTAKRVTKRAPAVLKQHRERLIGRLNNVNVEMPRADDDRLLQEMLYYTDRMDITEELTRLDSHFAQVEECLRATQPVGRRLDFLAQEIFREINTVGSKANDAVISREVVTLKTELEKIREQVQNIE</sequence>
<keyword evidence="4" id="KW-0378">Hydrolase</keyword>
<evidence type="ECO:0000259" key="6">
    <source>
        <dbReference type="Pfam" id="PF03755"/>
    </source>
</evidence>
<dbReference type="GO" id="GO:0016787">
    <property type="term" value="F:hydrolase activity"/>
    <property type="evidence" value="ECO:0007669"/>
    <property type="project" value="UniProtKB-KW"/>
</dbReference>
<evidence type="ECO:0000313" key="8">
    <source>
        <dbReference type="EMBL" id="SVA83260.1"/>
    </source>
</evidence>
<dbReference type="InterPro" id="IPR013551">
    <property type="entry name" value="YicC-like_C"/>
</dbReference>
<protein>
    <recommendedName>
        <fullName evidence="9">YicC family protein</fullName>
    </recommendedName>
</protein>
<comment type="cofactor">
    <cofactor evidence="1">
        <name>a divalent metal cation</name>
        <dbReference type="ChEBI" id="CHEBI:60240"/>
    </cofactor>
</comment>
<comment type="similarity">
    <text evidence="5">Belongs to the YicC/YloC family.</text>
</comment>
<feature type="domain" description="Endoribonuclease YicC-like N-terminal" evidence="6">
    <location>
        <begin position="1"/>
        <end position="155"/>
    </location>
</feature>
<proteinExistence type="inferred from homology"/>
<evidence type="ECO:0000259" key="7">
    <source>
        <dbReference type="Pfam" id="PF08340"/>
    </source>
</evidence>
<evidence type="ECO:0000256" key="4">
    <source>
        <dbReference type="ARBA" id="ARBA00022801"/>
    </source>
</evidence>
<dbReference type="GO" id="GO:0004521">
    <property type="term" value="F:RNA endonuclease activity"/>
    <property type="evidence" value="ECO:0007669"/>
    <property type="project" value="InterPro"/>
</dbReference>
<keyword evidence="2" id="KW-0540">Nuclease</keyword>
<evidence type="ECO:0008006" key="9">
    <source>
        <dbReference type="Google" id="ProtNLM"/>
    </source>
</evidence>
<organism evidence="8">
    <name type="scientific">marine metagenome</name>
    <dbReference type="NCBI Taxonomy" id="408172"/>
    <lineage>
        <taxon>unclassified sequences</taxon>
        <taxon>metagenomes</taxon>
        <taxon>ecological metagenomes</taxon>
    </lineage>
</organism>
<dbReference type="Pfam" id="PF08340">
    <property type="entry name" value="YicC-like_C"/>
    <property type="match status" value="1"/>
</dbReference>
<dbReference type="Pfam" id="PF03755">
    <property type="entry name" value="YicC-like_N"/>
    <property type="match status" value="1"/>
</dbReference>
<evidence type="ECO:0000256" key="2">
    <source>
        <dbReference type="ARBA" id="ARBA00022722"/>
    </source>
</evidence>
<reference evidence="8" key="1">
    <citation type="submission" date="2018-05" db="EMBL/GenBank/DDBJ databases">
        <authorList>
            <person name="Lanie J.A."/>
            <person name="Ng W.-L."/>
            <person name="Kazmierczak K.M."/>
            <person name="Andrzejewski T.M."/>
            <person name="Davidsen T.M."/>
            <person name="Wayne K.J."/>
            <person name="Tettelin H."/>
            <person name="Glass J.I."/>
            <person name="Rusch D."/>
            <person name="Podicherti R."/>
            <person name="Tsui H.-C.T."/>
            <person name="Winkler M.E."/>
        </authorList>
    </citation>
    <scope>NUCLEOTIDE SEQUENCE</scope>
</reference>
<evidence type="ECO:0000256" key="5">
    <source>
        <dbReference type="ARBA" id="ARBA00035648"/>
    </source>
</evidence>
<dbReference type="PANTHER" id="PTHR30636">
    <property type="entry name" value="UPF0701 PROTEIN YICC"/>
    <property type="match status" value="1"/>
</dbReference>
<feature type="domain" description="Endoribonuclease YicC-like C-terminal" evidence="7">
    <location>
        <begin position="173"/>
        <end position="293"/>
    </location>
</feature>
<evidence type="ECO:0000256" key="3">
    <source>
        <dbReference type="ARBA" id="ARBA00022759"/>
    </source>
</evidence>
<dbReference type="InterPro" id="IPR005229">
    <property type="entry name" value="YicC/YloC-like"/>
</dbReference>
<dbReference type="InterPro" id="IPR013527">
    <property type="entry name" value="YicC-like_N"/>
</dbReference>
<dbReference type="EMBL" id="UINC01019641">
    <property type="protein sequence ID" value="SVA83260.1"/>
    <property type="molecule type" value="Genomic_DNA"/>
</dbReference>
<name>A0A381Z235_9ZZZZ</name>
<evidence type="ECO:0000256" key="1">
    <source>
        <dbReference type="ARBA" id="ARBA00001968"/>
    </source>
</evidence>